<evidence type="ECO:0000313" key="3">
    <source>
        <dbReference type="Proteomes" id="UP000474957"/>
    </source>
</evidence>
<dbReference type="AlphaFoldDB" id="A0A6L5YZP1"/>
<dbReference type="PANTHER" id="PTHR48207:SF4">
    <property type="entry name" value="BLL6097 PROTEIN"/>
    <property type="match status" value="1"/>
</dbReference>
<evidence type="ECO:0000256" key="1">
    <source>
        <dbReference type="ARBA" id="ARBA00022679"/>
    </source>
</evidence>
<dbReference type="EMBL" id="WIND01000003">
    <property type="protein sequence ID" value="MSU89342.1"/>
    <property type="molecule type" value="Genomic_DNA"/>
</dbReference>
<sequence>MPLPPDSTSSRHPADASPLDGLRVLDLSQVMAGPFCCMLLGDMGADVIKVEPPGVGDQTRKSMGFRMKGEDSPGFLALNRNKRSIALDLKSEAGRLVLHRLVETADILVENARPGVMKRLHADYDTVSKINPRLIYASISGFGQTGPWATRPGFDLIAQAMSGVLSATGTLGGDPVKCGLPVADLGAGMFAAYGILSAVVGRERSGRGQYIDTSLFDAAVALSVWESTEYWATGNSPQPLGTANRMSAPYQAFRGADGYFVIGAANQRLWLKLCGLLDRPDIRDDPRFLENVDRMNNREELAEVLQRIFVQKPADHWVSALLDIGVPAGPINDYHRALGSDHAQAREAAIRIPHPVEGEFNALGFAAKLSDTPAQVHCAPPLLDQHRDELLAELGLESAQGELAAAGAFGS</sequence>
<dbReference type="PANTHER" id="PTHR48207">
    <property type="entry name" value="SUCCINATE--HYDROXYMETHYLGLUTARATE COA-TRANSFERASE"/>
    <property type="match status" value="1"/>
</dbReference>
<dbReference type="InterPro" id="IPR044855">
    <property type="entry name" value="CoA-Trfase_III_dom3_sf"/>
</dbReference>
<keyword evidence="1 2" id="KW-0808">Transferase</keyword>
<dbReference type="Pfam" id="PF02515">
    <property type="entry name" value="CoA_transf_3"/>
    <property type="match status" value="1"/>
</dbReference>
<dbReference type="InterPro" id="IPR050483">
    <property type="entry name" value="CoA-transferase_III_domain"/>
</dbReference>
<comment type="caution">
    <text evidence="2">The sequence shown here is derived from an EMBL/GenBank/DDBJ whole genome shotgun (WGS) entry which is preliminary data.</text>
</comment>
<dbReference type="Proteomes" id="UP000474957">
    <property type="component" value="Unassembled WGS sequence"/>
</dbReference>
<dbReference type="RefSeq" id="WP_154445822.1">
    <property type="nucleotide sequence ID" value="NZ_WIND01000003.1"/>
</dbReference>
<dbReference type="Gene3D" id="3.40.50.10540">
    <property type="entry name" value="Crotonobetainyl-coa:carnitine coa-transferase, domain 1"/>
    <property type="match status" value="1"/>
</dbReference>
<name>A0A6L5YZP1_9RHOB</name>
<dbReference type="GO" id="GO:0008410">
    <property type="term" value="F:CoA-transferase activity"/>
    <property type="evidence" value="ECO:0007669"/>
    <property type="project" value="TreeGrafter"/>
</dbReference>
<protein>
    <submittedName>
        <fullName evidence="2">CoA transferase</fullName>
    </submittedName>
</protein>
<dbReference type="InterPro" id="IPR023606">
    <property type="entry name" value="CoA-Trfase_III_dom_1_sf"/>
</dbReference>
<evidence type="ECO:0000313" key="2">
    <source>
        <dbReference type="EMBL" id="MSU89342.1"/>
    </source>
</evidence>
<proteinExistence type="predicted"/>
<gene>
    <name evidence="2" type="ORF">GE300_06880</name>
</gene>
<accession>A0A6L5YZP1</accession>
<keyword evidence="3" id="KW-1185">Reference proteome</keyword>
<dbReference type="SUPFAM" id="SSF89796">
    <property type="entry name" value="CoA-transferase family III (CaiB/BaiF)"/>
    <property type="match status" value="1"/>
</dbReference>
<organism evidence="2 3">
    <name type="scientific">Halovulum marinum</name>
    <dbReference type="NCBI Taxonomy" id="2662447"/>
    <lineage>
        <taxon>Bacteria</taxon>
        <taxon>Pseudomonadati</taxon>
        <taxon>Pseudomonadota</taxon>
        <taxon>Alphaproteobacteria</taxon>
        <taxon>Rhodobacterales</taxon>
        <taxon>Paracoccaceae</taxon>
        <taxon>Halovulum</taxon>
    </lineage>
</organism>
<dbReference type="InterPro" id="IPR003673">
    <property type="entry name" value="CoA-Trfase_fam_III"/>
</dbReference>
<dbReference type="Gene3D" id="3.30.1540.10">
    <property type="entry name" value="formyl-coa transferase, domain 3"/>
    <property type="match status" value="1"/>
</dbReference>
<reference evidence="2 3" key="1">
    <citation type="submission" date="2019-10" db="EMBL/GenBank/DDBJ databases">
        <title>Cognatihalovulum marinum gen. nov. sp. nov., a new member of the family Rhodobacteraceae isolated from deep seawater of the Northwest Indian Ocean.</title>
        <authorList>
            <person name="Ruan C."/>
            <person name="Wang J."/>
            <person name="Zheng X."/>
            <person name="Song L."/>
            <person name="Zhu Y."/>
            <person name="Huang Y."/>
            <person name="Lu Z."/>
            <person name="Du W."/>
            <person name="Huang L."/>
            <person name="Dai X."/>
        </authorList>
    </citation>
    <scope>NUCLEOTIDE SEQUENCE [LARGE SCALE GENOMIC DNA]</scope>
    <source>
        <strain evidence="2 3">2CG4</strain>
    </source>
</reference>